<dbReference type="RefSeq" id="WP_013969829.1">
    <property type="nucleotide sequence ID" value="NC_015732.1"/>
</dbReference>
<keyword evidence="3" id="KW-1185">Reference proteome</keyword>
<name>F8F4A1_GRAC1</name>
<feature type="transmembrane region" description="Helical" evidence="1">
    <location>
        <begin position="199"/>
        <end position="219"/>
    </location>
</feature>
<accession>F8F4A1</accession>
<dbReference type="KEGG" id="scd:Spica_2439"/>
<evidence type="ECO:0000313" key="2">
    <source>
        <dbReference type="EMBL" id="AEJ20548.1"/>
    </source>
</evidence>
<dbReference type="AlphaFoldDB" id="F8F4A1"/>
<feature type="transmembrane region" description="Helical" evidence="1">
    <location>
        <begin position="42"/>
        <end position="60"/>
    </location>
</feature>
<organism evidence="2 3">
    <name type="scientific">Gracilinema caldarium (strain ATCC 51460 / DSM 7334 / H1)</name>
    <name type="common">Treponema caldarium</name>
    <dbReference type="NCBI Taxonomy" id="744872"/>
    <lineage>
        <taxon>Bacteria</taxon>
        <taxon>Pseudomonadati</taxon>
        <taxon>Spirochaetota</taxon>
        <taxon>Spirochaetia</taxon>
        <taxon>Spirochaetales</taxon>
        <taxon>Breznakiellaceae</taxon>
        <taxon>Gracilinema</taxon>
    </lineage>
</organism>
<gene>
    <name evidence="2" type="ordered locus">Spica_2439</name>
</gene>
<feature type="transmembrane region" description="Helical" evidence="1">
    <location>
        <begin position="12"/>
        <end position="30"/>
    </location>
</feature>
<keyword evidence="1" id="KW-1133">Transmembrane helix</keyword>
<feature type="transmembrane region" description="Helical" evidence="1">
    <location>
        <begin position="225"/>
        <end position="250"/>
    </location>
</feature>
<reference evidence="3" key="1">
    <citation type="journal article" date="2013" name="Stand. Genomic Sci.">
        <title>Genome sequence of the thermophilic fresh-water bacterium Spirochaeta caldaria type strain (H1(T)), reclassification of Spirochaeta caldaria, Spirochaeta stenostrepta, and Spirochaeta zuelzerae in the genus Treponema as Treponema caldaria comb. nov., Treponema stenostrepta comb. nov., and Treponema zuelzerae comb. nov., and emendation of the genus Treponema.</title>
        <authorList>
            <person name="Abt B."/>
            <person name="Goker M."/>
            <person name="Scheuner C."/>
            <person name="Han C."/>
            <person name="Lu M."/>
            <person name="Misra M."/>
            <person name="Lapidus A."/>
            <person name="Nolan M."/>
            <person name="Lucas S."/>
            <person name="Hammon N."/>
            <person name="Deshpande S."/>
            <person name="Cheng J.F."/>
            <person name="Tapia R."/>
            <person name="Goodwin L.A."/>
            <person name="Pitluck S."/>
            <person name="Liolios K."/>
            <person name="Pagani I."/>
            <person name="Ivanova N."/>
            <person name="Mavromatis K."/>
            <person name="Mikhailova N."/>
            <person name="Huntemann M."/>
            <person name="Pati A."/>
            <person name="Chen A."/>
            <person name="Palaniappan K."/>
            <person name="Land M."/>
            <person name="Hauser L."/>
            <person name="Jeffries C.D."/>
            <person name="Rohde M."/>
            <person name="Spring S."/>
            <person name="Gronow S."/>
            <person name="Detter J.C."/>
            <person name="Bristow J."/>
            <person name="Eisen J.A."/>
            <person name="Markowitz V."/>
            <person name="Hugenholtz P."/>
            <person name="Kyrpides N.C."/>
            <person name="Woyke T."/>
            <person name="Klenk H.P."/>
        </authorList>
    </citation>
    <scope>NUCLEOTIDE SEQUENCE</scope>
    <source>
        <strain evidence="3">ATCC 51460 / DSM 7334 / H1</strain>
    </source>
</reference>
<dbReference type="Proteomes" id="UP000000503">
    <property type="component" value="Chromosome"/>
</dbReference>
<keyword evidence="1" id="KW-0472">Membrane</keyword>
<feature type="transmembrane region" description="Helical" evidence="1">
    <location>
        <begin position="72"/>
        <end position="90"/>
    </location>
</feature>
<sequence length="255" mass="29792">MELIKYKNYQLFPGELLWVTGSLYFTWFILSNYNPIRFVNGVMLLLLSIYSLGLSILLFIEIQKKVYRILNIFFSWFINVLDGILNYIILKGPYGSNSDGFIMWQKINPVYDVWFIIAIMIFKIGVSSIVIVCIERGFSAPLGSLQRMNFFELQAIPYKAIENNSAYRVVKSLFSKNSETLLLDIQVIHAYYKVFYQPLCLVIMLLVYVFFNNLSVYFIEPIGPLFISVYVMYGLIIGIIIMPVFLYIYYKKKAN</sequence>
<evidence type="ECO:0000313" key="3">
    <source>
        <dbReference type="Proteomes" id="UP000000503"/>
    </source>
</evidence>
<evidence type="ECO:0000256" key="1">
    <source>
        <dbReference type="SAM" id="Phobius"/>
    </source>
</evidence>
<keyword evidence="1" id="KW-0812">Transmembrane</keyword>
<dbReference type="HOGENOM" id="CLU_1089644_0_0_12"/>
<dbReference type="EMBL" id="CP002868">
    <property type="protein sequence ID" value="AEJ20548.1"/>
    <property type="molecule type" value="Genomic_DNA"/>
</dbReference>
<proteinExistence type="predicted"/>
<feature type="transmembrane region" description="Helical" evidence="1">
    <location>
        <begin position="113"/>
        <end position="134"/>
    </location>
</feature>
<protein>
    <submittedName>
        <fullName evidence="2">Uncharacterized protein</fullName>
    </submittedName>
</protein>